<gene>
    <name evidence="2" type="ORF">FHR92_004391</name>
</gene>
<dbReference type="AlphaFoldDB" id="A0A7W3SXF2"/>
<keyword evidence="1" id="KW-0812">Transmembrane</keyword>
<organism evidence="2 3">
    <name type="scientific">Fontibacillus solani</name>
    <dbReference type="NCBI Taxonomy" id="1572857"/>
    <lineage>
        <taxon>Bacteria</taxon>
        <taxon>Bacillati</taxon>
        <taxon>Bacillota</taxon>
        <taxon>Bacilli</taxon>
        <taxon>Bacillales</taxon>
        <taxon>Paenibacillaceae</taxon>
        <taxon>Fontibacillus</taxon>
    </lineage>
</organism>
<reference evidence="2 3" key="1">
    <citation type="submission" date="2020-08" db="EMBL/GenBank/DDBJ databases">
        <title>Genomic Encyclopedia of Type Strains, Phase III (KMG-III): the genomes of soil and plant-associated and newly described type strains.</title>
        <authorList>
            <person name="Whitman W."/>
        </authorList>
    </citation>
    <scope>NUCLEOTIDE SEQUENCE [LARGE SCALE GENOMIC DNA]</scope>
    <source>
        <strain evidence="2 3">CECT 8693</strain>
    </source>
</reference>
<feature type="transmembrane region" description="Helical" evidence="1">
    <location>
        <begin position="128"/>
        <end position="143"/>
    </location>
</feature>
<keyword evidence="1" id="KW-0472">Membrane</keyword>
<evidence type="ECO:0000313" key="2">
    <source>
        <dbReference type="EMBL" id="MBA9087898.1"/>
    </source>
</evidence>
<dbReference type="PANTHER" id="PTHR34821">
    <property type="entry name" value="INNER MEMBRANE PROTEIN YDCZ"/>
    <property type="match status" value="1"/>
</dbReference>
<comment type="caution">
    <text evidence="2">The sequence shown here is derived from an EMBL/GenBank/DDBJ whole genome shotgun (WGS) entry which is preliminary data.</text>
</comment>
<dbReference type="RefSeq" id="WP_182539149.1">
    <property type="nucleotide sequence ID" value="NZ_JACJIP010000038.1"/>
</dbReference>
<feature type="transmembrane region" description="Helical" evidence="1">
    <location>
        <begin position="94"/>
        <end position="116"/>
    </location>
</feature>
<protein>
    <submittedName>
        <fullName evidence="2">Transporter family-2 protein</fullName>
    </submittedName>
</protein>
<feature type="transmembrane region" description="Helical" evidence="1">
    <location>
        <begin position="37"/>
        <end position="57"/>
    </location>
</feature>
<sequence>MKKLVYFIIAIVTGAFLSLEGALYGKLGERVGELEANFYNFFMGAVVSLIFLIFFGKGKISALNQFPKWNLIGGVLGVTYLVVIVIGIPLVGVGIAMITVVIGQMFASILIDHFGWFGIDKKEIGRKRISALILMIVALVFTMF</sequence>
<proteinExistence type="predicted"/>
<keyword evidence="1" id="KW-1133">Transmembrane helix</keyword>
<evidence type="ECO:0000256" key="1">
    <source>
        <dbReference type="SAM" id="Phobius"/>
    </source>
</evidence>
<accession>A0A7W3SXF2</accession>
<dbReference type="InterPro" id="IPR006750">
    <property type="entry name" value="YdcZ"/>
</dbReference>
<feature type="transmembrane region" description="Helical" evidence="1">
    <location>
        <begin position="69"/>
        <end position="88"/>
    </location>
</feature>
<keyword evidence="3" id="KW-1185">Reference proteome</keyword>
<dbReference type="GO" id="GO:0005886">
    <property type="term" value="C:plasma membrane"/>
    <property type="evidence" value="ECO:0007669"/>
    <property type="project" value="TreeGrafter"/>
</dbReference>
<evidence type="ECO:0000313" key="3">
    <source>
        <dbReference type="Proteomes" id="UP000567067"/>
    </source>
</evidence>
<dbReference type="Proteomes" id="UP000567067">
    <property type="component" value="Unassembled WGS sequence"/>
</dbReference>
<dbReference type="Pfam" id="PF04657">
    <property type="entry name" value="DMT_YdcZ"/>
    <property type="match status" value="1"/>
</dbReference>
<dbReference type="PANTHER" id="PTHR34821:SF2">
    <property type="entry name" value="INNER MEMBRANE PROTEIN YDCZ"/>
    <property type="match status" value="1"/>
</dbReference>
<name>A0A7W3SXF2_9BACL</name>
<dbReference type="EMBL" id="JACJIP010000038">
    <property type="protein sequence ID" value="MBA9087898.1"/>
    <property type="molecule type" value="Genomic_DNA"/>
</dbReference>